<gene>
    <name evidence="2" type="ORF">SAMN04489809_1274</name>
</gene>
<dbReference type="Proteomes" id="UP000182126">
    <property type="component" value="Chromosome I"/>
</dbReference>
<evidence type="ECO:0000313" key="3">
    <source>
        <dbReference type="Proteomes" id="UP000182126"/>
    </source>
</evidence>
<accession>A0A1H1Q4D0</accession>
<keyword evidence="1" id="KW-0732">Signal</keyword>
<evidence type="ECO:0000256" key="1">
    <source>
        <dbReference type="SAM" id="SignalP"/>
    </source>
</evidence>
<dbReference type="EMBL" id="LT629770">
    <property type="protein sequence ID" value="SDS18371.1"/>
    <property type="molecule type" value="Genomic_DNA"/>
</dbReference>
<proteinExistence type="predicted"/>
<name>A0A1H1Q4D0_9MICO</name>
<evidence type="ECO:0000313" key="2">
    <source>
        <dbReference type="EMBL" id="SDS18371.1"/>
    </source>
</evidence>
<dbReference type="GeneID" id="36298555"/>
<feature type="chain" id="PRO_5009257223" evidence="1">
    <location>
        <begin position="31"/>
        <end position="163"/>
    </location>
</feature>
<sequence>MKRDRRRGAGVVAVALLCAAFSASSVESTAARFTDVEHAAGSFTASRLVAPSISSCTVTSLLGTFTGFTITWTSPYLKAQQRLSINTVVVDNGSVSQSGSGPYTYSTTISSGLLSTLLGSLLGSSNTVRVEAVLPGTSWVSPAATRTLSVGGLLGLGGNNTCT</sequence>
<reference evidence="2 3" key="1">
    <citation type="submission" date="2016-10" db="EMBL/GenBank/DDBJ databases">
        <authorList>
            <person name="de Groot N.N."/>
        </authorList>
    </citation>
    <scope>NUCLEOTIDE SEQUENCE [LARGE SCALE GENOMIC DNA]</scope>
    <source>
        <strain evidence="2 3">DSM 15019</strain>
    </source>
</reference>
<feature type="signal peptide" evidence="1">
    <location>
        <begin position="1"/>
        <end position="30"/>
    </location>
</feature>
<organism evidence="2 3">
    <name type="scientific">Microbacterium paraoxydans</name>
    <dbReference type="NCBI Taxonomy" id="199592"/>
    <lineage>
        <taxon>Bacteria</taxon>
        <taxon>Bacillati</taxon>
        <taxon>Actinomycetota</taxon>
        <taxon>Actinomycetes</taxon>
        <taxon>Micrococcales</taxon>
        <taxon>Microbacteriaceae</taxon>
        <taxon>Microbacterium</taxon>
    </lineage>
</organism>
<dbReference type="AlphaFoldDB" id="A0A1H1Q4D0"/>
<dbReference type="RefSeq" id="WP_060923576.1">
    <property type="nucleotide sequence ID" value="NZ_JALXUB010000058.1"/>
</dbReference>
<protein>
    <submittedName>
        <fullName evidence="2">Uncharacterized protein</fullName>
    </submittedName>
</protein>